<dbReference type="EMBL" id="BAABHK010000011">
    <property type="protein sequence ID" value="GAA4632918.1"/>
    <property type="molecule type" value="Genomic_DNA"/>
</dbReference>
<comment type="caution">
    <text evidence="1">The sequence shown here is derived from an EMBL/GenBank/DDBJ whole genome shotgun (WGS) entry which is preliminary data.</text>
</comment>
<proteinExistence type="predicted"/>
<protein>
    <submittedName>
        <fullName evidence="1">Uncharacterized protein</fullName>
    </submittedName>
</protein>
<gene>
    <name evidence="1" type="ORF">GCM10023196_068370</name>
</gene>
<accession>A0ABP8UIB1</accession>
<dbReference type="RefSeq" id="WP_345435911.1">
    <property type="nucleotide sequence ID" value="NZ_BAABHK010000011.1"/>
</dbReference>
<keyword evidence="2" id="KW-1185">Reference proteome</keyword>
<evidence type="ECO:0000313" key="2">
    <source>
        <dbReference type="Proteomes" id="UP001501442"/>
    </source>
</evidence>
<name>A0ABP8UIB1_9ACTN</name>
<evidence type="ECO:0000313" key="1">
    <source>
        <dbReference type="EMBL" id="GAA4632918.1"/>
    </source>
</evidence>
<dbReference type="Proteomes" id="UP001501442">
    <property type="component" value="Unassembled WGS sequence"/>
</dbReference>
<organism evidence="1 2">
    <name type="scientific">Actinoallomurus vinaceus</name>
    <dbReference type="NCBI Taxonomy" id="1080074"/>
    <lineage>
        <taxon>Bacteria</taxon>
        <taxon>Bacillati</taxon>
        <taxon>Actinomycetota</taxon>
        <taxon>Actinomycetes</taxon>
        <taxon>Streptosporangiales</taxon>
        <taxon>Thermomonosporaceae</taxon>
        <taxon>Actinoallomurus</taxon>
    </lineage>
</organism>
<reference evidence="2" key="1">
    <citation type="journal article" date="2019" name="Int. J. Syst. Evol. Microbiol.">
        <title>The Global Catalogue of Microorganisms (GCM) 10K type strain sequencing project: providing services to taxonomists for standard genome sequencing and annotation.</title>
        <authorList>
            <consortium name="The Broad Institute Genomics Platform"/>
            <consortium name="The Broad Institute Genome Sequencing Center for Infectious Disease"/>
            <person name="Wu L."/>
            <person name="Ma J."/>
        </authorList>
    </citation>
    <scope>NUCLEOTIDE SEQUENCE [LARGE SCALE GENOMIC DNA]</scope>
    <source>
        <strain evidence="2">JCM 17939</strain>
    </source>
</reference>
<sequence>MPAKEIVAAIRDLEAAGWRVIIASGHAHTYAKALCPGGHEGCAPLMIYGTPKVLEHEAKKIQRMLTRCPHTCSGSEEDE</sequence>